<feature type="region of interest" description="Disordered" evidence="1">
    <location>
        <begin position="237"/>
        <end position="270"/>
    </location>
</feature>
<dbReference type="EMBL" id="CP053069">
    <property type="protein sequence ID" value="QJR11378.1"/>
    <property type="molecule type" value="Genomic_DNA"/>
</dbReference>
<dbReference type="Proteomes" id="UP000501534">
    <property type="component" value="Chromosome"/>
</dbReference>
<feature type="region of interest" description="Disordered" evidence="1">
    <location>
        <begin position="154"/>
        <end position="181"/>
    </location>
</feature>
<dbReference type="Gene3D" id="2.60.40.10">
    <property type="entry name" value="Immunoglobulins"/>
    <property type="match status" value="1"/>
</dbReference>
<name>A0A6M4GWY1_9PROT</name>
<dbReference type="InterPro" id="IPR036116">
    <property type="entry name" value="FN3_sf"/>
</dbReference>
<dbReference type="InterPro" id="IPR003961">
    <property type="entry name" value="FN3_dom"/>
</dbReference>
<feature type="compositionally biased region" description="Gly residues" evidence="1">
    <location>
        <begin position="154"/>
        <end position="165"/>
    </location>
</feature>
<feature type="domain" description="Fibronectin type-III" evidence="2">
    <location>
        <begin position="594"/>
        <end position="684"/>
    </location>
</feature>
<evidence type="ECO:0000256" key="1">
    <source>
        <dbReference type="SAM" id="MobiDB-lite"/>
    </source>
</evidence>
<dbReference type="AlphaFoldDB" id="A0A6M4GWY1"/>
<dbReference type="InterPro" id="IPR053784">
    <property type="entry name" value="Choice_anch_U_dom"/>
</dbReference>
<dbReference type="SUPFAM" id="SSF49265">
    <property type="entry name" value="Fibronectin type III"/>
    <property type="match status" value="1"/>
</dbReference>
<dbReference type="SMART" id="SM00060">
    <property type="entry name" value="FN3"/>
    <property type="match status" value="1"/>
</dbReference>
<evidence type="ECO:0000259" key="2">
    <source>
        <dbReference type="PROSITE" id="PS50853"/>
    </source>
</evidence>
<evidence type="ECO:0000313" key="4">
    <source>
        <dbReference type="Proteomes" id="UP000501534"/>
    </source>
</evidence>
<feature type="compositionally biased region" description="Gly residues" evidence="1">
    <location>
        <begin position="260"/>
        <end position="270"/>
    </location>
</feature>
<gene>
    <name evidence="3" type="ORF">DSM104443_02453</name>
</gene>
<dbReference type="PROSITE" id="PS50853">
    <property type="entry name" value="FN3"/>
    <property type="match status" value="1"/>
</dbReference>
<reference evidence="3 4" key="1">
    <citation type="submission" date="2020-04" db="EMBL/GenBank/DDBJ databases">
        <title>Usitatibacter rugosus gen. nov., sp. nov. and Usitatibacter palustris sp. nov., novel members of Usitatibacteraceae fam. nov. within the order Nitrosomonadales isolated from soil.</title>
        <authorList>
            <person name="Huber K.J."/>
            <person name="Neumann-Schaal M."/>
            <person name="Geppert A."/>
            <person name="Luckner M."/>
            <person name="Wanner G."/>
            <person name="Overmann J."/>
        </authorList>
    </citation>
    <scope>NUCLEOTIDE SEQUENCE [LARGE SCALE GENOMIC DNA]</scope>
    <source>
        <strain evidence="3 4">0125_3</strain>
    </source>
</reference>
<dbReference type="CDD" id="cd00063">
    <property type="entry name" value="FN3"/>
    <property type="match status" value="1"/>
</dbReference>
<organism evidence="3 4">
    <name type="scientific">Usitatibacter rugosus</name>
    <dbReference type="NCBI Taxonomy" id="2732067"/>
    <lineage>
        <taxon>Bacteria</taxon>
        <taxon>Pseudomonadati</taxon>
        <taxon>Pseudomonadota</taxon>
        <taxon>Betaproteobacteria</taxon>
        <taxon>Nitrosomonadales</taxon>
        <taxon>Usitatibacteraceae</taxon>
        <taxon>Usitatibacter</taxon>
    </lineage>
</organism>
<proteinExistence type="predicted"/>
<keyword evidence="4" id="KW-1185">Reference proteome</keyword>
<dbReference type="NCBIfam" id="NF041766">
    <property type="entry name" value="choice_anch_U"/>
    <property type="match status" value="1"/>
</dbReference>
<feature type="compositionally biased region" description="Gly residues" evidence="1">
    <location>
        <begin position="305"/>
        <end position="317"/>
    </location>
</feature>
<feature type="compositionally biased region" description="Gly residues" evidence="1">
    <location>
        <begin position="237"/>
        <end position="247"/>
    </location>
</feature>
<dbReference type="InterPro" id="IPR013783">
    <property type="entry name" value="Ig-like_fold"/>
</dbReference>
<evidence type="ECO:0000313" key="3">
    <source>
        <dbReference type="EMBL" id="QJR11378.1"/>
    </source>
</evidence>
<protein>
    <recommendedName>
        <fullName evidence="2">Fibronectin type-III domain-containing protein</fullName>
    </recommendedName>
</protein>
<dbReference type="Pfam" id="PF00041">
    <property type="entry name" value="fn3"/>
    <property type="match status" value="1"/>
</dbReference>
<accession>A0A6M4GWY1</accession>
<dbReference type="KEGG" id="uru:DSM104443_02453"/>
<sequence>MRDAIDQANANPGGDTITFSVTGTITLASPLPPSIGPLVVQGSPGVIIDGIGLYRAFMFLAGDGALRDLVIRNARAKGGDGGIGQGSSGGGGMGAGGGLFVNSGVNVIVSGVAFQDNVALGGNAGAIAAESAGAAGPGGGGMGGNGGNSRYTGGGGGGGLIGQGGSSTTAEQGNPGFVNGGAAGGLGGNTYSSGSGGGGPGGGGGGGYSGGAGGASLGFPGTSGTGGCGDVAGSPGSAGAGGAGGNGSTDPAAPPFDYQTGGGGGGAPGGGGGGGSDNACGGGGGDFGGGGGAGLDQNLRTTTGAPGGFGGGGAGGASERAGGAGGFGGGNGGTGGDYGTGLGGSRGNGGSAYGGAIFVRQGGTVTFAEGSMSGNIALAGTGNANGSADGRGIYLHGSSTLSLNTVVSSTLSDPIAGTGSVSKTSPGTVTLAAANTYTGGTTVGGGTLVVNGSIPSATVSGGTLAGTGTVPSVVATSGAINPGVGGSGLLNVGTMSLAGGVTYFATIGPTTARARIAGNITLGGATLSVTLAPGYTHTVGAAHTIVENAGVQAIGGVFAGLAPNALTTIGGNLFRISYASGAGGRQVTLTAVGLPSAPTGVGGSAGNANATISYGVPLSNGGLTITGYTVICNPGAITVTVSTLSRNFTGLVNGTPYTCTVAAVNAAGTGPASAPVTVTPTLLNVTGPDPDGVGVVTAALAGGGGGCSFAPTPAFVPPVGDPRSPPELPPMVAFPHGLFDFSLVGCTPGATVTLTLAYPDGLPVSKAQFFKYGPTVSDPVPHWSPFPATLAGNTLVITLVDGGAGDSDLAANGAIANLGGLGVRVPDPPVFTPATVAYQGTWWASPGGRENGWGINTTHQGNTIFATWFTYDANGDGQWLVMSNAERAADGSFTGKIHRVTGPAFDAVPFDPRLVTRTEVGTGTLTFTSATEGTFAYTLDGVTQSKPITRQVFGDVVPECVSSGSTGTIDNYQDLWWNAGGSESGWGLNITHQGEVIFATWFTFAASGKGQWLVMSNLRRVERSDTYTGKIYRSRANRFDAQPWDSSSLHLVEVGEATLSFPDRSNGTFAYTLDGITQQKAITRTVFKDASAVCRYP</sequence>
<feature type="region of interest" description="Disordered" evidence="1">
    <location>
        <begin position="291"/>
        <end position="317"/>
    </location>
</feature>